<feature type="domain" description="UDP-glucose/GDP-mannose dehydrogenase dimerisation" evidence="1">
    <location>
        <begin position="176"/>
        <end position="259"/>
    </location>
</feature>
<proteinExistence type="predicted"/>
<evidence type="ECO:0000259" key="1">
    <source>
        <dbReference type="Pfam" id="PF00984"/>
    </source>
</evidence>
<dbReference type="NCBIfam" id="TIGR03026">
    <property type="entry name" value="NDP-sugDHase"/>
    <property type="match status" value="1"/>
</dbReference>
<evidence type="ECO:0000259" key="2">
    <source>
        <dbReference type="Pfam" id="PF03721"/>
    </source>
</evidence>
<dbReference type="InterPro" id="IPR036291">
    <property type="entry name" value="NAD(P)-bd_dom_sf"/>
</dbReference>
<dbReference type="InterPro" id="IPR001732">
    <property type="entry name" value="UDP-Glc/GDP-Man_DH_N"/>
</dbReference>
<dbReference type="PIRSF" id="PIRSF000124">
    <property type="entry name" value="UDPglc_GDPman_dh"/>
    <property type="match status" value="1"/>
</dbReference>
<dbReference type="SUPFAM" id="SSF51735">
    <property type="entry name" value="NAD(P)-binding Rossmann-fold domains"/>
    <property type="match status" value="1"/>
</dbReference>
<reference evidence="3" key="1">
    <citation type="submission" date="2018-05" db="EMBL/GenBank/DDBJ databases">
        <authorList>
            <person name="Lanie J.A."/>
            <person name="Ng W.-L."/>
            <person name="Kazmierczak K.M."/>
            <person name="Andrzejewski T.M."/>
            <person name="Davidsen T.M."/>
            <person name="Wayne K.J."/>
            <person name="Tettelin H."/>
            <person name="Glass J.I."/>
            <person name="Rusch D."/>
            <person name="Podicherti R."/>
            <person name="Tsui H.-C.T."/>
            <person name="Winkler M.E."/>
        </authorList>
    </citation>
    <scope>NUCLEOTIDE SEQUENCE</scope>
</reference>
<feature type="non-terminal residue" evidence="3">
    <location>
        <position position="316"/>
    </location>
</feature>
<dbReference type="GO" id="GO:0016628">
    <property type="term" value="F:oxidoreductase activity, acting on the CH-CH group of donors, NAD or NADP as acceptor"/>
    <property type="evidence" value="ECO:0007669"/>
    <property type="project" value="InterPro"/>
</dbReference>
<dbReference type="EMBL" id="UINC01125526">
    <property type="protein sequence ID" value="SVD03421.1"/>
    <property type="molecule type" value="Genomic_DNA"/>
</dbReference>
<dbReference type="PANTHER" id="PTHR43491">
    <property type="entry name" value="UDP-N-ACETYL-D-MANNOSAMINE DEHYDROGENASE"/>
    <property type="match status" value="1"/>
</dbReference>
<dbReference type="Pfam" id="PF03721">
    <property type="entry name" value="UDPG_MGDP_dh_N"/>
    <property type="match status" value="1"/>
</dbReference>
<accession>A0A382S3E3</accession>
<feature type="non-terminal residue" evidence="3">
    <location>
        <position position="1"/>
    </location>
</feature>
<dbReference type="InterPro" id="IPR028359">
    <property type="entry name" value="UDP_ManNAc/GlcNAc_DH"/>
</dbReference>
<protein>
    <recommendedName>
        <fullName evidence="4">UDP-glucose/GDP-mannose dehydrogenase C-terminal domain-containing protein</fullName>
    </recommendedName>
</protein>
<feature type="domain" description="UDP-glucose/GDP-mannose dehydrogenase N-terminal" evidence="2">
    <location>
        <begin position="11"/>
        <end position="144"/>
    </location>
</feature>
<dbReference type="Gene3D" id="3.40.50.720">
    <property type="entry name" value="NAD(P)-binding Rossmann-like Domain"/>
    <property type="match status" value="2"/>
</dbReference>
<evidence type="ECO:0008006" key="4">
    <source>
        <dbReference type="Google" id="ProtNLM"/>
    </source>
</evidence>
<dbReference type="Pfam" id="PF00984">
    <property type="entry name" value="UDPG_MGDP_dh"/>
    <property type="match status" value="1"/>
</dbReference>
<dbReference type="PANTHER" id="PTHR43491:SF5">
    <property type="entry name" value="UDP-N-ACETYL-D-MANNOSAMINE DEHYDROGENASE"/>
    <property type="match status" value="1"/>
</dbReference>
<dbReference type="SUPFAM" id="SSF48179">
    <property type="entry name" value="6-phosphogluconate dehydrogenase C-terminal domain-like"/>
    <property type="match status" value="1"/>
</dbReference>
<gene>
    <name evidence="3" type="ORF">METZ01_LOCUS356275</name>
</gene>
<dbReference type="InterPro" id="IPR017476">
    <property type="entry name" value="UDP-Glc/GDP-Man"/>
</dbReference>
<dbReference type="GO" id="GO:0016616">
    <property type="term" value="F:oxidoreductase activity, acting on the CH-OH group of donors, NAD or NADP as acceptor"/>
    <property type="evidence" value="ECO:0007669"/>
    <property type="project" value="InterPro"/>
</dbReference>
<name>A0A382S3E3_9ZZZZ</name>
<sequence>VSAGVEPFPGEQGLNERLVDAVSKGLLTATTDTTGAVSESEAVIIVPPLVVNEDGVPDFTALDRATEAVALGLKPGALVSYETTLPVHATRQRLAVKLSELSGLKLGEDLFVVHSPERVYTGRVFSDLRRYPKLVGGLDEKSTLRGLELYTAILDFDDRPDLDRPNGVWPMESVEAAELAKLADTVYRNVNIGLANEFAVFSETIGVDVYDVIAAANSQPTSHIHRPGVAVGGHCIPVYPKFYLSNDPTAVIPAAAIDANEAMPRHAVDTIIRRFGDLASQKVAVLGAAYRGGVKEVAFSGVFPLVEYLLSLGAQV</sequence>
<evidence type="ECO:0000313" key="3">
    <source>
        <dbReference type="EMBL" id="SVD03421.1"/>
    </source>
</evidence>
<dbReference type="GO" id="GO:0000271">
    <property type="term" value="P:polysaccharide biosynthetic process"/>
    <property type="evidence" value="ECO:0007669"/>
    <property type="project" value="InterPro"/>
</dbReference>
<organism evidence="3">
    <name type="scientific">marine metagenome</name>
    <dbReference type="NCBI Taxonomy" id="408172"/>
    <lineage>
        <taxon>unclassified sequences</taxon>
        <taxon>metagenomes</taxon>
        <taxon>ecological metagenomes</taxon>
    </lineage>
</organism>
<dbReference type="InterPro" id="IPR014026">
    <property type="entry name" value="UDP-Glc/GDP-Man_DH_dimer"/>
</dbReference>
<dbReference type="GO" id="GO:0051287">
    <property type="term" value="F:NAD binding"/>
    <property type="evidence" value="ECO:0007669"/>
    <property type="project" value="InterPro"/>
</dbReference>
<dbReference type="AlphaFoldDB" id="A0A382S3E3"/>
<dbReference type="PIRSF" id="PIRSF500136">
    <property type="entry name" value="UDP_ManNAc_DH"/>
    <property type="match status" value="1"/>
</dbReference>
<dbReference type="InterPro" id="IPR008927">
    <property type="entry name" value="6-PGluconate_DH-like_C_sf"/>
</dbReference>